<reference evidence="2 3" key="1">
    <citation type="journal article" date="2014" name="Front. Microbiol.">
        <title>Population and genomic analysis of the genus Halorubrum.</title>
        <authorList>
            <person name="Fullmer M.S."/>
            <person name="Soucy S.M."/>
            <person name="Swithers K.S."/>
            <person name="Makkay A.M."/>
            <person name="Wheeler R."/>
            <person name="Ventosa A."/>
            <person name="Gogarten J.P."/>
            <person name="Papke R.T."/>
        </authorList>
    </citation>
    <scope>NUCLEOTIDE SEQUENCE [LARGE SCALE GENOMIC DNA]</scope>
    <source>
        <strain evidence="2 3">C49</strain>
    </source>
</reference>
<comment type="caution">
    <text evidence="2">The sequence shown here is derived from an EMBL/GenBank/DDBJ whole genome shotgun (WGS) entry which is preliminary data.</text>
</comment>
<sequence>MRRARFRVISVATVVTLPTVIATEATGTTPIEETDLFSLTTLGAVVGAFLIALLIVAVVRRLDR</sequence>
<proteinExistence type="predicted"/>
<protein>
    <submittedName>
        <fullName evidence="2">Uncharacterized protein</fullName>
    </submittedName>
</protein>
<evidence type="ECO:0000313" key="3">
    <source>
        <dbReference type="Proteomes" id="UP000222824"/>
    </source>
</evidence>
<evidence type="ECO:0000256" key="1">
    <source>
        <dbReference type="SAM" id="Phobius"/>
    </source>
</evidence>
<dbReference type="AlphaFoldDB" id="A0A2G1WLV1"/>
<dbReference type="RefSeq" id="WP_099254254.1">
    <property type="nucleotide sequence ID" value="NZ_NHOA01000020.1"/>
</dbReference>
<feature type="transmembrane region" description="Helical" evidence="1">
    <location>
        <begin position="38"/>
        <end position="59"/>
    </location>
</feature>
<evidence type="ECO:0000313" key="2">
    <source>
        <dbReference type="EMBL" id="PHQ39970.1"/>
    </source>
</evidence>
<dbReference type="Proteomes" id="UP000222824">
    <property type="component" value="Unassembled WGS sequence"/>
</dbReference>
<accession>A0A2G1WLV1</accession>
<dbReference type="EMBL" id="NHOA01000020">
    <property type="protein sequence ID" value="PHQ39970.1"/>
    <property type="molecule type" value="Genomic_DNA"/>
</dbReference>
<keyword evidence="1" id="KW-1133">Transmembrane helix</keyword>
<gene>
    <name evidence="2" type="ORF">DJ69_03085</name>
</gene>
<keyword evidence="1" id="KW-0812">Transmembrane</keyword>
<name>A0A2G1WLV1_9EURY</name>
<keyword evidence="1" id="KW-0472">Membrane</keyword>
<keyword evidence="3" id="KW-1185">Reference proteome</keyword>
<organism evidence="2 3">
    <name type="scientific">Halorubrum persicum</name>
    <dbReference type="NCBI Taxonomy" id="1383844"/>
    <lineage>
        <taxon>Archaea</taxon>
        <taxon>Methanobacteriati</taxon>
        <taxon>Methanobacteriota</taxon>
        <taxon>Stenosarchaea group</taxon>
        <taxon>Halobacteria</taxon>
        <taxon>Halobacteriales</taxon>
        <taxon>Haloferacaceae</taxon>
        <taxon>Halorubrum</taxon>
    </lineage>
</organism>